<dbReference type="SUPFAM" id="SSF49899">
    <property type="entry name" value="Concanavalin A-like lectins/glucanases"/>
    <property type="match status" value="1"/>
</dbReference>
<reference evidence="1 2" key="1">
    <citation type="submission" date="2024-05" db="EMBL/GenBank/DDBJ databases">
        <authorList>
            <person name="Jiang F."/>
        </authorList>
    </citation>
    <scope>NUCLEOTIDE SEQUENCE [LARGE SCALE GENOMIC DNA]</scope>
    <source>
        <strain evidence="1 2">LZ166</strain>
    </source>
</reference>
<dbReference type="Pfam" id="PF07081">
    <property type="entry name" value="DUF1349"/>
    <property type="match status" value="1"/>
</dbReference>
<evidence type="ECO:0000313" key="1">
    <source>
        <dbReference type="EMBL" id="MEX0409507.1"/>
    </source>
</evidence>
<dbReference type="Gene3D" id="2.60.120.200">
    <property type="match status" value="1"/>
</dbReference>
<dbReference type="RefSeq" id="WP_367957362.1">
    <property type="nucleotide sequence ID" value="NZ_JBDPGJ010000009.1"/>
</dbReference>
<proteinExistence type="predicted"/>
<sequence>MLAFAIQNHAHRSGTHLGRKPVRRLAHDGSTFSRFGTSGKPGAVQTAAGCWAKLAFEFSPAGRPTIVSVVTKDTSDDANGPDIDAQQVYLRVYWDGTVFAFHYSLDGKSWSLVRLFALAVGECTPTIELTAQSPIGEGCLVSFGDVYWKAETLSDLRDGS</sequence>
<organism evidence="1 2">
    <name type="scientific">Aquibium pacificus</name>
    <dbReference type="NCBI Taxonomy" id="3153579"/>
    <lineage>
        <taxon>Bacteria</taxon>
        <taxon>Pseudomonadati</taxon>
        <taxon>Pseudomonadota</taxon>
        <taxon>Alphaproteobacteria</taxon>
        <taxon>Hyphomicrobiales</taxon>
        <taxon>Phyllobacteriaceae</taxon>
        <taxon>Aquibium</taxon>
    </lineage>
</organism>
<dbReference type="EMBL" id="JBDPGJ010000009">
    <property type="protein sequence ID" value="MEX0409507.1"/>
    <property type="molecule type" value="Genomic_DNA"/>
</dbReference>
<name>A0ABV3SRS6_9HYPH</name>
<gene>
    <name evidence="1" type="ORF">ABGN05_28090</name>
</gene>
<dbReference type="InterPro" id="IPR013320">
    <property type="entry name" value="ConA-like_dom_sf"/>
</dbReference>
<protein>
    <submittedName>
        <fullName evidence="1">DUF1349 domain-containing protein</fullName>
    </submittedName>
</protein>
<evidence type="ECO:0000313" key="2">
    <source>
        <dbReference type="Proteomes" id="UP001556692"/>
    </source>
</evidence>
<dbReference type="InterPro" id="IPR009784">
    <property type="entry name" value="DUF1349"/>
</dbReference>
<dbReference type="Proteomes" id="UP001556692">
    <property type="component" value="Unassembled WGS sequence"/>
</dbReference>
<comment type="caution">
    <text evidence="1">The sequence shown here is derived from an EMBL/GenBank/DDBJ whole genome shotgun (WGS) entry which is preliminary data.</text>
</comment>
<accession>A0ABV3SRS6</accession>
<keyword evidence="2" id="KW-1185">Reference proteome</keyword>